<reference evidence="2" key="1">
    <citation type="submission" date="2022-10" db="EMBL/GenBank/DDBJ databases">
        <title>Determination and structural analysis of whole genome sequence of Sarocladium strictum F4-1.</title>
        <authorList>
            <person name="Hu L."/>
            <person name="Jiang Y."/>
        </authorList>
    </citation>
    <scope>NUCLEOTIDE SEQUENCE</scope>
    <source>
        <strain evidence="2">F4-1</strain>
    </source>
</reference>
<dbReference type="PANTHER" id="PTHR43736">
    <property type="entry name" value="ADP-RIBOSE PYROPHOSPHATASE"/>
    <property type="match status" value="1"/>
</dbReference>
<keyword evidence="3" id="KW-1185">Reference proteome</keyword>
<dbReference type="PROSITE" id="PS51462">
    <property type="entry name" value="NUDIX"/>
    <property type="match status" value="1"/>
</dbReference>
<sequence length="210" mass="23389">MATNNTHPALPADFSFTFDPSVAAWNHPVATYNQLNNKAWDGLLASAFVFHPVTNRFLLVQRAPHDSGALRWEAPGGAVDREDPTILHGACRELFEEAGLKAKHVKRAVSEGPDAAARYDNMSTAGGFTFTTRRGLVCCGWSFVVEVDLEEIEKGVTLDPNEHVDYVWASEEEIREGRCGEKSIPLVRNVQMSRIMEAFRVRRENGEMAE</sequence>
<evidence type="ECO:0000259" key="1">
    <source>
        <dbReference type="PROSITE" id="PS51462"/>
    </source>
</evidence>
<feature type="domain" description="Nudix hydrolase" evidence="1">
    <location>
        <begin position="40"/>
        <end position="192"/>
    </location>
</feature>
<dbReference type="Proteomes" id="UP001175261">
    <property type="component" value="Unassembled WGS sequence"/>
</dbReference>
<dbReference type="AlphaFoldDB" id="A0AA39GJZ1"/>
<accession>A0AA39GJZ1</accession>
<name>A0AA39GJZ1_SARSR</name>
<evidence type="ECO:0000313" key="3">
    <source>
        <dbReference type="Proteomes" id="UP001175261"/>
    </source>
</evidence>
<dbReference type="PANTHER" id="PTHR43736:SF1">
    <property type="entry name" value="DIHYDRONEOPTERIN TRIPHOSPHATE DIPHOSPHATASE"/>
    <property type="match status" value="1"/>
</dbReference>
<dbReference type="SUPFAM" id="SSF55811">
    <property type="entry name" value="Nudix"/>
    <property type="match status" value="1"/>
</dbReference>
<comment type="caution">
    <text evidence="2">The sequence shown here is derived from an EMBL/GenBank/DDBJ whole genome shotgun (WGS) entry which is preliminary data.</text>
</comment>
<dbReference type="InterPro" id="IPR000086">
    <property type="entry name" value="NUDIX_hydrolase_dom"/>
</dbReference>
<organism evidence="2 3">
    <name type="scientific">Sarocladium strictum</name>
    <name type="common">Black bundle disease fungus</name>
    <name type="synonym">Acremonium strictum</name>
    <dbReference type="NCBI Taxonomy" id="5046"/>
    <lineage>
        <taxon>Eukaryota</taxon>
        <taxon>Fungi</taxon>
        <taxon>Dikarya</taxon>
        <taxon>Ascomycota</taxon>
        <taxon>Pezizomycotina</taxon>
        <taxon>Sordariomycetes</taxon>
        <taxon>Hypocreomycetidae</taxon>
        <taxon>Hypocreales</taxon>
        <taxon>Sarocladiaceae</taxon>
        <taxon>Sarocladium</taxon>
    </lineage>
</organism>
<protein>
    <recommendedName>
        <fullName evidence="1">Nudix hydrolase domain-containing protein</fullName>
    </recommendedName>
</protein>
<dbReference type="Gene3D" id="3.90.79.10">
    <property type="entry name" value="Nucleoside Triphosphate Pyrophosphohydrolase"/>
    <property type="match status" value="1"/>
</dbReference>
<proteinExistence type="predicted"/>
<dbReference type="InterPro" id="IPR015797">
    <property type="entry name" value="NUDIX_hydrolase-like_dom_sf"/>
</dbReference>
<dbReference type="CDD" id="cd02883">
    <property type="entry name" value="NUDIX_Hydrolase"/>
    <property type="match status" value="1"/>
</dbReference>
<dbReference type="EMBL" id="JAPDFR010000003">
    <property type="protein sequence ID" value="KAK0388349.1"/>
    <property type="molecule type" value="Genomic_DNA"/>
</dbReference>
<gene>
    <name evidence="2" type="ORF">NLU13_4594</name>
</gene>
<dbReference type="Pfam" id="PF00293">
    <property type="entry name" value="NUDIX"/>
    <property type="match status" value="1"/>
</dbReference>
<evidence type="ECO:0000313" key="2">
    <source>
        <dbReference type="EMBL" id="KAK0388349.1"/>
    </source>
</evidence>